<feature type="transmembrane region" description="Helical" evidence="10">
    <location>
        <begin position="196"/>
        <end position="221"/>
    </location>
</feature>
<feature type="transmembrane region" description="Helical" evidence="10">
    <location>
        <begin position="99"/>
        <end position="126"/>
    </location>
</feature>
<keyword evidence="12" id="KW-1185">Reference proteome</keyword>
<dbReference type="InterPro" id="IPR050222">
    <property type="entry name" value="MATE_MdtK"/>
</dbReference>
<dbReference type="GO" id="GO:0042910">
    <property type="term" value="F:xenobiotic transmembrane transporter activity"/>
    <property type="evidence" value="ECO:0007669"/>
    <property type="project" value="InterPro"/>
</dbReference>
<feature type="transmembrane region" description="Helical" evidence="10">
    <location>
        <begin position="138"/>
        <end position="155"/>
    </location>
</feature>
<evidence type="ECO:0000256" key="8">
    <source>
        <dbReference type="ARBA" id="ARBA00023136"/>
    </source>
</evidence>
<dbReference type="PIRSF" id="PIRSF006603">
    <property type="entry name" value="DinF"/>
    <property type="match status" value="1"/>
</dbReference>
<evidence type="ECO:0000256" key="4">
    <source>
        <dbReference type="ARBA" id="ARBA00022475"/>
    </source>
</evidence>
<name>A0A2I9CWJ6_9DEIO</name>
<feature type="transmembrane region" description="Helical" evidence="10">
    <location>
        <begin position="242"/>
        <end position="268"/>
    </location>
</feature>
<evidence type="ECO:0000256" key="3">
    <source>
        <dbReference type="ARBA" id="ARBA00022449"/>
    </source>
</evidence>
<evidence type="ECO:0000256" key="5">
    <source>
        <dbReference type="ARBA" id="ARBA00022692"/>
    </source>
</evidence>
<keyword evidence="2" id="KW-0813">Transport</keyword>
<dbReference type="RefSeq" id="WP_235610364.1">
    <property type="nucleotide sequence ID" value="NZ_BFAG01000008.1"/>
</dbReference>
<dbReference type="GO" id="GO:0005886">
    <property type="term" value="C:plasma membrane"/>
    <property type="evidence" value="ECO:0007669"/>
    <property type="project" value="UniProtKB-SubCell"/>
</dbReference>
<evidence type="ECO:0000256" key="1">
    <source>
        <dbReference type="ARBA" id="ARBA00004651"/>
    </source>
</evidence>
<evidence type="ECO:0000256" key="6">
    <source>
        <dbReference type="ARBA" id="ARBA00022989"/>
    </source>
</evidence>
<dbReference type="NCBIfam" id="TIGR00797">
    <property type="entry name" value="matE"/>
    <property type="match status" value="1"/>
</dbReference>
<keyword evidence="3" id="KW-0050">Antiport</keyword>
<keyword evidence="6 10" id="KW-1133">Transmembrane helix</keyword>
<evidence type="ECO:0000313" key="12">
    <source>
        <dbReference type="Proteomes" id="UP000236569"/>
    </source>
</evidence>
<comment type="subcellular location">
    <subcellularLocation>
        <location evidence="1">Cell membrane</location>
        <topology evidence="1">Multi-pass membrane protein</topology>
    </subcellularLocation>
</comment>
<feature type="transmembrane region" description="Helical" evidence="10">
    <location>
        <begin position="280"/>
        <end position="298"/>
    </location>
</feature>
<keyword evidence="4" id="KW-1003">Cell membrane</keyword>
<evidence type="ECO:0000256" key="2">
    <source>
        <dbReference type="ARBA" id="ARBA00022448"/>
    </source>
</evidence>
<feature type="transmembrane region" description="Helical" evidence="10">
    <location>
        <begin position="318"/>
        <end position="336"/>
    </location>
</feature>
<keyword evidence="5 10" id="KW-0812">Transmembrane</keyword>
<reference evidence="12" key="1">
    <citation type="submission" date="2018-01" db="EMBL/GenBank/DDBJ databases">
        <title>Draft Genome Sequence of the Radioresistant Bacterium Deinococcus aerius TR0125, Isolated from the Higher Atmosphere above Japan.</title>
        <authorList>
            <person name="Satoh K."/>
            <person name="Arai H."/>
            <person name="Sanzen T."/>
            <person name="Kawaguchi Y."/>
            <person name="Hayashi H."/>
            <person name="Yokobori S."/>
            <person name="Yamagishi A."/>
            <person name="Oono Y."/>
            <person name="Narumi I."/>
        </authorList>
    </citation>
    <scope>NUCLEOTIDE SEQUENCE [LARGE SCALE GENOMIC DNA]</scope>
    <source>
        <strain evidence="12">TR0125</strain>
    </source>
</reference>
<dbReference type="AlphaFoldDB" id="A0A2I9CWJ6"/>
<dbReference type="PANTHER" id="PTHR43298">
    <property type="entry name" value="MULTIDRUG RESISTANCE PROTEIN NORM-RELATED"/>
    <property type="match status" value="1"/>
</dbReference>
<keyword evidence="7" id="KW-0406">Ion transport</keyword>
<comment type="caution">
    <text evidence="11">The sequence shown here is derived from an EMBL/GenBank/DDBJ whole genome shotgun (WGS) entry which is preliminary data.</text>
</comment>
<keyword evidence="8 10" id="KW-0472">Membrane</keyword>
<dbReference type="PANTHER" id="PTHR43298:SF2">
    <property type="entry name" value="FMN_FAD EXPORTER YEEO-RELATED"/>
    <property type="match status" value="1"/>
</dbReference>
<protein>
    <recommendedName>
        <fullName evidence="9">Multidrug-efflux transporter</fullName>
    </recommendedName>
</protein>
<sequence>MTSGAHLPSSSSRRGELAALLRLAGPVTLSQFASNALTLVSTAVIGRLGEAQLAAAAYANATYYLVFIVLLGVMLSVGPRVAQAHGAGDAAGVSRALRGGLWLALGLSALALPLMWGVAALLPALAPEGIRADLSATYLRLYALGMLPMLAFTALRGTLEGTGRPRTVTAIALGGVALVALLSPALAFGWGPLPALGLAGAAAASALTAWGTALALLPVALRRAPRVSGLGPRHLRAEVRALLALGWPIGLTLGAEGGMFSVTALLMARFGSEALAAHNVALQVITAVFMIPLGLATATGIRVAHAAGAGDRAGARRAGLTGIAVAAGVMVCFAGLELLAPRTVLGVFVNVGDPGNAALIATATALLAIAALFQTVDGVQVTANAALRGLHDTRWPLLISLGAYWVVGLGTGLILAFGLDGGPRGLWFGLTAGLVTAAAALLTRFLHRTRPGRPELTGAD</sequence>
<dbReference type="InterPro" id="IPR048279">
    <property type="entry name" value="MdtK-like"/>
</dbReference>
<feature type="transmembrane region" description="Helical" evidence="10">
    <location>
        <begin position="397"/>
        <end position="419"/>
    </location>
</feature>
<dbReference type="InterPro" id="IPR002528">
    <property type="entry name" value="MATE_fam"/>
</dbReference>
<proteinExistence type="predicted"/>
<feature type="transmembrane region" description="Helical" evidence="10">
    <location>
        <begin position="425"/>
        <end position="446"/>
    </location>
</feature>
<dbReference type="Pfam" id="PF01554">
    <property type="entry name" value="MatE"/>
    <property type="match status" value="2"/>
</dbReference>
<organism evidence="11 12">
    <name type="scientific">Deinococcus aerius</name>
    <dbReference type="NCBI Taxonomy" id="200253"/>
    <lineage>
        <taxon>Bacteria</taxon>
        <taxon>Thermotogati</taxon>
        <taxon>Deinococcota</taxon>
        <taxon>Deinococci</taxon>
        <taxon>Deinococcales</taxon>
        <taxon>Deinococcaceae</taxon>
        <taxon>Deinococcus</taxon>
    </lineage>
</organism>
<dbReference type="Proteomes" id="UP000236569">
    <property type="component" value="Unassembled WGS sequence"/>
</dbReference>
<evidence type="ECO:0000256" key="9">
    <source>
        <dbReference type="ARBA" id="ARBA00031636"/>
    </source>
</evidence>
<gene>
    <name evidence="11" type="ORF">DAERI_080164</name>
</gene>
<evidence type="ECO:0000313" key="11">
    <source>
        <dbReference type="EMBL" id="GBF06373.1"/>
    </source>
</evidence>
<evidence type="ECO:0000256" key="10">
    <source>
        <dbReference type="SAM" id="Phobius"/>
    </source>
</evidence>
<accession>A0A2I9CWJ6</accession>
<feature type="transmembrane region" description="Helical" evidence="10">
    <location>
        <begin position="167"/>
        <end position="190"/>
    </location>
</feature>
<dbReference type="GO" id="GO:0015297">
    <property type="term" value="F:antiporter activity"/>
    <property type="evidence" value="ECO:0007669"/>
    <property type="project" value="UniProtKB-KW"/>
</dbReference>
<dbReference type="GO" id="GO:0006811">
    <property type="term" value="P:monoatomic ion transport"/>
    <property type="evidence" value="ECO:0007669"/>
    <property type="project" value="UniProtKB-KW"/>
</dbReference>
<feature type="transmembrane region" description="Helical" evidence="10">
    <location>
        <begin position="356"/>
        <end position="376"/>
    </location>
</feature>
<evidence type="ECO:0000256" key="7">
    <source>
        <dbReference type="ARBA" id="ARBA00023065"/>
    </source>
</evidence>
<feature type="transmembrane region" description="Helical" evidence="10">
    <location>
        <begin position="57"/>
        <end position="78"/>
    </location>
</feature>
<dbReference type="EMBL" id="BFAG01000008">
    <property type="protein sequence ID" value="GBF06373.1"/>
    <property type="molecule type" value="Genomic_DNA"/>
</dbReference>